<sequence>MVGKAQWRKIEENANRSHFVKNQHVLATDLECDQSTIVRRLLSIDKMAEFGTRAPQQLLGLHKEPR</sequence>
<reference evidence="2" key="1">
    <citation type="submission" date="2017-02" db="UniProtKB">
        <authorList>
            <consortium name="WormBaseParasite"/>
        </authorList>
    </citation>
    <scope>IDENTIFICATION</scope>
</reference>
<accession>A0A0M3HU70</accession>
<proteinExistence type="predicted"/>
<evidence type="ECO:0000313" key="1">
    <source>
        <dbReference type="Proteomes" id="UP000036681"/>
    </source>
</evidence>
<evidence type="ECO:0000313" key="2">
    <source>
        <dbReference type="WBParaSite" id="ALUE_0000630501-mRNA-1"/>
    </source>
</evidence>
<dbReference type="AlphaFoldDB" id="A0A0M3HU70"/>
<protein>
    <submittedName>
        <fullName evidence="2">HTH_Tnp_ISL3 domain-containing protein</fullName>
    </submittedName>
</protein>
<keyword evidence="1" id="KW-1185">Reference proteome</keyword>
<name>A0A0M3HU70_ASCLU</name>
<dbReference type="Proteomes" id="UP000036681">
    <property type="component" value="Unplaced"/>
</dbReference>
<dbReference type="WBParaSite" id="ALUE_0000630501-mRNA-1">
    <property type="protein sequence ID" value="ALUE_0000630501-mRNA-1"/>
    <property type="gene ID" value="ALUE_0000630501"/>
</dbReference>
<organism evidence="1 2">
    <name type="scientific">Ascaris lumbricoides</name>
    <name type="common">Giant roundworm</name>
    <dbReference type="NCBI Taxonomy" id="6252"/>
    <lineage>
        <taxon>Eukaryota</taxon>
        <taxon>Metazoa</taxon>
        <taxon>Ecdysozoa</taxon>
        <taxon>Nematoda</taxon>
        <taxon>Chromadorea</taxon>
        <taxon>Rhabditida</taxon>
        <taxon>Spirurina</taxon>
        <taxon>Ascaridomorpha</taxon>
        <taxon>Ascaridoidea</taxon>
        <taxon>Ascarididae</taxon>
        <taxon>Ascaris</taxon>
    </lineage>
</organism>